<dbReference type="Proteomes" id="UP000054717">
    <property type="component" value="Unassembled WGS sequence"/>
</dbReference>
<evidence type="ECO:0000313" key="2">
    <source>
        <dbReference type="EMBL" id="SAL09870.1"/>
    </source>
</evidence>
<evidence type="ECO:0000313" key="3">
    <source>
        <dbReference type="Proteomes" id="UP000054717"/>
    </source>
</evidence>
<sequence length="216" mass="23973">MHLRPKSILLKLLITLAIVWLLAAILICVRSLSIPYDKADVAVVFGNALEDNGTPKPILMARLDTAVQCYRTGYCSTLFVSSSIDGPGLNEATAMEAYLLAHGVPANRIVVDDQGINTLATARHAARYMQAHQVSRVMLISQYYHLVRAQLAFARTGAQTVYGTLPRSFRVRDLYSSWREVPAFAVYSLRLSLDPDAKPVLFRPMLFLFSLFSGSH</sequence>
<organism evidence="2 3">
    <name type="scientific">Caballeronia telluris</name>
    <dbReference type="NCBI Taxonomy" id="326475"/>
    <lineage>
        <taxon>Bacteria</taxon>
        <taxon>Pseudomonadati</taxon>
        <taxon>Pseudomonadota</taxon>
        <taxon>Betaproteobacteria</taxon>
        <taxon>Burkholderiales</taxon>
        <taxon>Burkholderiaceae</taxon>
        <taxon>Caballeronia</taxon>
    </lineage>
</organism>
<proteinExistence type="predicted"/>
<dbReference type="InterPro" id="IPR003848">
    <property type="entry name" value="DUF218"/>
</dbReference>
<dbReference type="STRING" id="326475.AWB66_00138"/>
<accession>A0A158ETA6</accession>
<protein>
    <submittedName>
        <fullName evidence="2">Vancomycin high temperature exclusion protein</fullName>
    </submittedName>
</protein>
<feature type="domain" description="DUF218" evidence="1">
    <location>
        <begin position="40"/>
        <end position="168"/>
    </location>
</feature>
<dbReference type="AlphaFoldDB" id="A0A158ETA6"/>
<dbReference type="PANTHER" id="PTHR30336">
    <property type="entry name" value="INNER MEMBRANE PROTEIN, PROBABLE PERMEASE"/>
    <property type="match status" value="1"/>
</dbReference>
<gene>
    <name evidence="2" type="ORF">AWB66_00138</name>
</gene>
<keyword evidence="3" id="KW-1185">Reference proteome</keyword>
<dbReference type="CDD" id="cd06259">
    <property type="entry name" value="YdcF-like"/>
    <property type="match status" value="1"/>
</dbReference>
<dbReference type="Gene3D" id="3.40.50.620">
    <property type="entry name" value="HUPs"/>
    <property type="match status" value="1"/>
</dbReference>
<dbReference type="GO" id="GO:0005886">
    <property type="term" value="C:plasma membrane"/>
    <property type="evidence" value="ECO:0007669"/>
    <property type="project" value="TreeGrafter"/>
</dbReference>
<dbReference type="InterPro" id="IPR014729">
    <property type="entry name" value="Rossmann-like_a/b/a_fold"/>
</dbReference>
<dbReference type="InterPro" id="IPR051599">
    <property type="entry name" value="Cell_Envelope_Assoc"/>
</dbReference>
<name>A0A158ETA6_9BURK</name>
<dbReference type="EMBL" id="FCNZ02000001">
    <property type="protein sequence ID" value="SAL09870.1"/>
    <property type="molecule type" value="Genomic_DNA"/>
</dbReference>
<dbReference type="Pfam" id="PF02698">
    <property type="entry name" value="DUF218"/>
    <property type="match status" value="1"/>
</dbReference>
<dbReference type="RefSeq" id="WP_087628339.1">
    <property type="nucleotide sequence ID" value="NZ_FCNZ02000001.1"/>
</dbReference>
<evidence type="ECO:0000259" key="1">
    <source>
        <dbReference type="Pfam" id="PF02698"/>
    </source>
</evidence>
<dbReference type="PANTHER" id="PTHR30336:SF20">
    <property type="entry name" value="DUF218 DOMAIN-CONTAINING PROTEIN"/>
    <property type="match status" value="1"/>
</dbReference>
<reference evidence="2" key="1">
    <citation type="submission" date="2016-01" db="EMBL/GenBank/DDBJ databases">
        <authorList>
            <person name="Peeters Charlotte."/>
        </authorList>
    </citation>
    <scope>NUCLEOTIDE SEQUENCE</scope>
    <source>
        <strain evidence="2">LMG 22936</strain>
    </source>
</reference>
<comment type="caution">
    <text evidence="2">The sequence shown here is derived from an EMBL/GenBank/DDBJ whole genome shotgun (WGS) entry which is preliminary data.</text>
</comment>